<dbReference type="PROSITE" id="PS51257">
    <property type="entry name" value="PROKAR_LIPOPROTEIN"/>
    <property type="match status" value="1"/>
</dbReference>
<feature type="domain" description="Spore germination GerAC-like C-terminal" evidence="8">
    <location>
        <begin position="217"/>
        <end position="382"/>
    </location>
</feature>
<name>A0A919X4W8_9BACI</name>
<dbReference type="PANTHER" id="PTHR35789:SF1">
    <property type="entry name" value="SPORE GERMINATION PROTEIN B3"/>
    <property type="match status" value="1"/>
</dbReference>
<evidence type="ECO:0000313" key="11">
    <source>
        <dbReference type="Proteomes" id="UP000676917"/>
    </source>
</evidence>
<dbReference type="InterPro" id="IPR057336">
    <property type="entry name" value="GerAC_N"/>
</dbReference>
<comment type="subcellular location">
    <subcellularLocation>
        <location evidence="1">Membrane</location>
        <topology evidence="1">Lipid-anchor</topology>
    </subcellularLocation>
</comment>
<evidence type="ECO:0000256" key="7">
    <source>
        <dbReference type="ARBA" id="ARBA00023288"/>
    </source>
</evidence>
<dbReference type="EMBL" id="BORP01000001">
    <property type="protein sequence ID" value="GIO25759.1"/>
    <property type="molecule type" value="Genomic_DNA"/>
</dbReference>
<keyword evidence="11" id="KW-1185">Reference proteome</keyword>
<evidence type="ECO:0000256" key="5">
    <source>
        <dbReference type="ARBA" id="ARBA00023136"/>
    </source>
</evidence>
<comment type="caution">
    <text evidence="10">The sequence shown here is derived from an EMBL/GenBank/DDBJ whole genome shotgun (WGS) entry which is preliminary data.</text>
</comment>
<keyword evidence="6" id="KW-0564">Palmitate</keyword>
<accession>A0A919X4W8</accession>
<dbReference type="AlphaFoldDB" id="A0A919X4W8"/>
<keyword evidence="3" id="KW-0309">Germination</keyword>
<evidence type="ECO:0000259" key="9">
    <source>
        <dbReference type="Pfam" id="PF25198"/>
    </source>
</evidence>
<keyword evidence="4" id="KW-0732">Signal</keyword>
<evidence type="ECO:0000313" key="10">
    <source>
        <dbReference type="EMBL" id="GIO25759.1"/>
    </source>
</evidence>
<evidence type="ECO:0000259" key="8">
    <source>
        <dbReference type="Pfam" id="PF05504"/>
    </source>
</evidence>
<feature type="domain" description="Spore germination protein N-terminal" evidence="9">
    <location>
        <begin position="26"/>
        <end position="202"/>
    </location>
</feature>
<sequence length="397" mass="44078">MRNYFKPGRLLLLICTFPFLLSGCWDRIEINDMAIIVATGIDLTDEGEVELSVQIVNPQGLGSSGSGGGQLGGSGSVGTMVSLEKATGKTIYDARSKLQEKVPRSLFLGHNRVILIGERLAKQGIKQHVDFFARHPFPRIKAYVFVTKDKPIELLQVNPDLERSTAEAARELADQKFGLDVTLKDLLQMLADDTRGAALPYLLVDKEIPGKVGLKVNGSAIFSDGKLIGELDDERNRGLFWLINKVDQASVTIEPEAAAGYISFSIINAKTKMKPTINNGKWKMTIDIQADDDIVENNTYLDVMSPAILKKLEGQLEETIRHQIYDTLEVIQKDFKTDVLGFDEAFHSHYPKEWATVKDNWTDTFSEVDVEVNTKISISRPGRSTTPQGVPKDKVIE</sequence>
<dbReference type="GO" id="GO:0009847">
    <property type="term" value="P:spore germination"/>
    <property type="evidence" value="ECO:0007669"/>
    <property type="project" value="InterPro"/>
</dbReference>
<proteinExistence type="inferred from homology"/>
<comment type="similarity">
    <text evidence="2">Belongs to the GerABKC lipoprotein family.</text>
</comment>
<dbReference type="PANTHER" id="PTHR35789">
    <property type="entry name" value="SPORE GERMINATION PROTEIN B3"/>
    <property type="match status" value="1"/>
</dbReference>
<dbReference type="Gene3D" id="6.20.190.10">
    <property type="entry name" value="Nutrient germinant receptor protein C, domain 1"/>
    <property type="match status" value="1"/>
</dbReference>
<dbReference type="Gene3D" id="3.30.300.210">
    <property type="entry name" value="Nutrient germinant receptor protein C, domain 3"/>
    <property type="match status" value="1"/>
</dbReference>
<keyword evidence="7" id="KW-0449">Lipoprotein</keyword>
<dbReference type="InterPro" id="IPR046953">
    <property type="entry name" value="Spore_GerAC-like_C"/>
</dbReference>
<evidence type="ECO:0000256" key="3">
    <source>
        <dbReference type="ARBA" id="ARBA00022544"/>
    </source>
</evidence>
<keyword evidence="5" id="KW-0472">Membrane</keyword>
<protein>
    <submittedName>
        <fullName evidence="10">Germination protein GerKC</fullName>
    </submittedName>
</protein>
<evidence type="ECO:0000256" key="2">
    <source>
        <dbReference type="ARBA" id="ARBA00007886"/>
    </source>
</evidence>
<dbReference type="Pfam" id="PF05504">
    <property type="entry name" value="Spore_GerAC"/>
    <property type="match status" value="1"/>
</dbReference>
<evidence type="ECO:0000256" key="1">
    <source>
        <dbReference type="ARBA" id="ARBA00004635"/>
    </source>
</evidence>
<dbReference type="InterPro" id="IPR008844">
    <property type="entry name" value="Spore_GerAC-like"/>
</dbReference>
<reference evidence="10" key="1">
    <citation type="submission" date="2021-03" db="EMBL/GenBank/DDBJ databases">
        <title>Antimicrobial resistance genes in bacteria isolated from Japanese honey, and their potential for conferring macrolide and lincosamide resistance in the American foulbrood pathogen Paenibacillus larvae.</title>
        <authorList>
            <person name="Okamoto M."/>
            <person name="Kumagai M."/>
            <person name="Kanamori H."/>
            <person name="Takamatsu D."/>
        </authorList>
    </citation>
    <scope>NUCLEOTIDE SEQUENCE</scope>
    <source>
        <strain evidence="10">J43TS3</strain>
    </source>
</reference>
<gene>
    <name evidence="10" type="primary">gerKC</name>
    <name evidence="10" type="ORF">J43TS3_03700</name>
</gene>
<evidence type="ECO:0000256" key="6">
    <source>
        <dbReference type="ARBA" id="ARBA00023139"/>
    </source>
</evidence>
<dbReference type="GO" id="GO:0016020">
    <property type="term" value="C:membrane"/>
    <property type="evidence" value="ECO:0007669"/>
    <property type="project" value="UniProtKB-SubCell"/>
</dbReference>
<dbReference type="RefSeq" id="WP_212919279.1">
    <property type="nucleotide sequence ID" value="NZ_BORP01000001.1"/>
</dbReference>
<evidence type="ECO:0000256" key="4">
    <source>
        <dbReference type="ARBA" id="ARBA00022729"/>
    </source>
</evidence>
<dbReference type="Proteomes" id="UP000676917">
    <property type="component" value="Unassembled WGS sequence"/>
</dbReference>
<organism evidence="10 11">
    <name type="scientific">Ornithinibacillus bavariensis</name>
    <dbReference type="NCBI Taxonomy" id="545502"/>
    <lineage>
        <taxon>Bacteria</taxon>
        <taxon>Bacillati</taxon>
        <taxon>Bacillota</taxon>
        <taxon>Bacilli</taxon>
        <taxon>Bacillales</taxon>
        <taxon>Bacillaceae</taxon>
        <taxon>Ornithinibacillus</taxon>
    </lineage>
</organism>
<dbReference type="Pfam" id="PF25198">
    <property type="entry name" value="Spore_GerAC_N"/>
    <property type="match status" value="1"/>
</dbReference>
<dbReference type="NCBIfam" id="TIGR02887">
    <property type="entry name" value="spore_ger_x_C"/>
    <property type="match status" value="1"/>
</dbReference>
<dbReference type="InterPro" id="IPR038501">
    <property type="entry name" value="Spore_GerAC_C_sf"/>
</dbReference>